<dbReference type="Gene3D" id="3.40.50.300">
    <property type="entry name" value="P-loop containing nucleotide triphosphate hydrolases"/>
    <property type="match status" value="1"/>
</dbReference>
<organism evidence="1">
    <name type="scientific">Hydrogenovibrio crunogenus (strain DSM 25203 / XCL-2)</name>
    <name type="common">Thiomicrospira crunogena</name>
    <dbReference type="NCBI Taxonomy" id="317025"/>
    <lineage>
        <taxon>Bacteria</taxon>
        <taxon>Pseudomonadati</taxon>
        <taxon>Pseudomonadota</taxon>
        <taxon>Gammaproteobacteria</taxon>
        <taxon>Thiotrichales</taxon>
        <taxon>Piscirickettsiaceae</taxon>
        <taxon>Hydrogenovibrio</taxon>
    </lineage>
</organism>
<dbReference type="InterPro" id="IPR022812">
    <property type="entry name" value="Dynamin"/>
</dbReference>
<accession>Q31F35</accession>
<reference evidence="1" key="1">
    <citation type="submission" date="2006-07" db="EMBL/GenBank/DDBJ databases">
        <title>Complete sequence of Thiomicrospira crunogena XCL-2.</title>
        <authorList>
            <consortium name="US DOE Joint Genome Institute"/>
            <person name="Copeland A."/>
            <person name="Lucas S."/>
            <person name="Lapidus A."/>
            <person name="Barry K."/>
            <person name="Detter J.C."/>
            <person name="Glavina del Rio T."/>
            <person name="Hammon N."/>
            <person name="Israni S."/>
            <person name="Dalin E."/>
            <person name="Tice H."/>
            <person name="Pitluck S."/>
            <person name="Chain P."/>
            <person name="Malfatti S."/>
            <person name="Shin M."/>
            <person name="Vergez L."/>
            <person name="Schmutz J."/>
            <person name="Larimer F."/>
            <person name="Land M."/>
            <person name="Hauser L."/>
            <person name="Kyrpides N."/>
            <person name="Lykidis A."/>
            <person name="Scott K.M."/>
            <person name="Sievert S."/>
            <person name="Kerfeld C."/>
            <person name="Freyermuth S."/>
            <person name="Dobrinski K."/>
            <person name="Boller A."/>
            <person name="Fitzpatrick K."/>
            <person name="Thoma P."/>
            <person name="Moore J."/>
            <person name="Richardson P."/>
        </authorList>
    </citation>
    <scope>NUCLEOTIDE SEQUENCE</scope>
    <source>
        <strain evidence="1">XCL-2</strain>
    </source>
</reference>
<dbReference type="OrthoDB" id="14765at2"/>
<gene>
    <name evidence="1" type="ordered locus">Tcr_1646</name>
</gene>
<evidence type="ECO:0000313" key="1">
    <source>
        <dbReference type="EMBL" id="ABB42238.1"/>
    </source>
</evidence>
<dbReference type="HOGENOM" id="CLU_067529_2_0_6"/>
<dbReference type="AlphaFoldDB" id="Q31F35"/>
<name>Q31F35_HYDCU</name>
<dbReference type="InterPro" id="IPR027417">
    <property type="entry name" value="P-loop_NTPase"/>
</dbReference>
<dbReference type="PRINTS" id="PR00195">
    <property type="entry name" value="DYNAMIN"/>
</dbReference>
<dbReference type="EMBL" id="CP000109">
    <property type="protein sequence ID" value="ABB42238.1"/>
    <property type="molecule type" value="Genomic_DNA"/>
</dbReference>
<dbReference type="Pfam" id="PF05621">
    <property type="entry name" value="TniB"/>
    <property type="match status" value="1"/>
</dbReference>
<dbReference type="SUPFAM" id="SSF52540">
    <property type="entry name" value="P-loop containing nucleoside triphosphate hydrolases"/>
    <property type="match status" value="1"/>
</dbReference>
<sequence>MSFEHLTPKTQELLELNNDERIKVIRSSRWVGYPRAKQVLHKLEELFNYPKNDRMPNLLIIGDTNNGKTALVKRFCNMHPAEDTPEGDAIIFPVLYIECPPKPDEGRLYDEILGKLYQKFKERDNAGKKLSQVLKVCEKIGVRMIILDEVQHILAGSGHQQRLFLNVIKTLGNKLKVPIVAVGIREAYNAIQADAQLANRFELAPLPRWRLGDEDYERLLASFEALLPLRESSSLYENQVANKLFSMTEGYIGELSRLLSKAAEGAIQNGEERITLNLLNSLDWVAPSDRKRQMDKILGI</sequence>
<dbReference type="STRING" id="317025.Tcr_1646"/>
<protein>
    <submittedName>
        <fullName evidence="1">TniB NTP-binding protein</fullName>
    </submittedName>
</protein>
<dbReference type="KEGG" id="tcx:Tcr_1646"/>
<dbReference type="eggNOG" id="COG2842">
    <property type="taxonomic scope" value="Bacteria"/>
</dbReference>
<dbReference type="InterPro" id="IPR008868">
    <property type="entry name" value="TniB"/>
</dbReference>
<proteinExistence type="predicted"/>